<feature type="region of interest" description="Disordered" evidence="1">
    <location>
        <begin position="29"/>
        <end position="56"/>
    </location>
</feature>
<evidence type="ECO:0000256" key="2">
    <source>
        <dbReference type="SAM" id="SignalP"/>
    </source>
</evidence>
<feature type="signal peptide" evidence="2">
    <location>
        <begin position="1"/>
        <end position="23"/>
    </location>
</feature>
<dbReference type="Gramene" id="KMS92224">
    <property type="protein sequence ID" value="KMS92224"/>
    <property type="gene ID" value="BVRB_033430"/>
</dbReference>
<feature type="compositionally biased region" description="Basic and acidic residues" evidence="1">
    <location>
        <begin position="29"/>
        <end position="45"/>
    </location>
</feature>
<dbReference type="EMBL" id="KQ105216">
    <property type="protein sequence ID" value="KMS92224.1"/>
    <property type="molecule type" value="Genomic_DNA"/>
</dbReference>
<organism evidence="3 4">
    <name type="scientific">Beta vulgaris subsp. vulgaris</name>
    <name type="common">Beet</name>
    <dbReference type="NCBI Taxonomy" id="3555"/>
    <lineage>
        <taxon>Eukaryota</taxon>
        <taxon>Viridiplantae</taxon>
        <taxon>Streptophyta</taxon>
        <taxon>Embryophyta</taxon>
        <taxon>Tracheophyta</taxon>
        <taxon>Spermatophyta</taxon>
        <taxon>Magnoliopsida</taxon>
        <taxon>eudicotyledons</taxon>
        <taxon>Gunneridae</taxon>
        <taxon>Pentapetalae</taxon>
        <taxon>Caryophyllales</taxon>
        <taxon>Chenopodiaceae</taxon>
        <taxon>Betoideae</taxon>
        <taxon>Beta</taxon>
    </lineage>
</organism>
<keyword evidence="2" id="KW-0732">Signal</keyword>
<evidence type="ECO:0000313" key="3">
    <source>
        <dbReference type="EMBL" id="KMS92224.1"/>
    </source>
</evidence>
<evidence type="ECO:0000256" key="1">
    <source>
        <dbReference type="SAM" id="MobiDB-lite"/>
    </source>
</evidence>
<gene>
    <name evidence="3" type="ORF">BVRB_033430</name>
</gene>
<feature type="chain" id="PRO_5005294327" evidence="2">
    <location>
        <begin position="24"/>
        <end position="81"/>
    </location>
</feature>
<accession>A0A0J8ATL0</accession>
<keyword evidence="4" id="KW-1185">Reference proteome</keyword>
<dbReference type="AlphaFoldDB" id="A0A0J8ATL0"/>
<sequence length="81" mass="9363">MSIRVLYLTVALGILLGLPSADAKRRFHPDSDEDMFSMKEHTRHDEDDDDDDHFGHGIDPKGWDGWGEADDMLHQRHLKHL</sequence>
<protein>
    <submittedName>
        <fullName evidence="3">Uncharacterized protein</fullName>
    </submittedName>
</protein>
<evidence type="ECO:0000313" key="4">
    <source>
        <dbReference type="Proteomes" id="UP000035740"/>
    </source>
</evidence>
<dbReference type="Proteomes" id="UP000035740">
    <property type="component" value="Unassembled WGS sequence"/>
</dbReference>
<feature type="non-terminal residue" evidence="3">
    <location>
        <position position="81"/>
    </location>
</feature>
<proteinExistence type="predicted"/>
<reference evidence="3 4" key="1">
    <citation type="journal article" date="2014" name="Nature">
        <title>The genome of the recently domesticated crop plant sugar beet (Beta vulgaris).</title>
        <authorList>
            <person name="Dohm J.C."/>
            <person name="Minoche A.E."/>
            <person name="Holtgrawe D."/>
            <person name="Capella-Gutierrez S."/>
            <person name="Zakrzewski F."/>
            <person name="Tafer H."/>
            <person name="Rupp O."/>
            <person name="Sorensen T.R."/>
            <person name="Stracke R."/>
            <person name="Reinhardt R."/>
            <person name="Goesmann A."/>
            <person name="Kraft T."/>
            <person name="Schulz B."/>
            <person name="Stadler P.F."/>
            <person name="Schmidt T."/>
            <person name="Gabaldon T."/>
            <person name="Lehrach H."/>
            <person name="Weisshaar B."/>
            <person name="Himmelbauer H."/>
        </authorList>
    </citation>
    <scope>NUCLEOTIDE SEQUENCE [LARGE SCALE GENOMIC DNA]</scope>
    <source>
        <tissue evidence="3">Taproot</tissue>
    </source>
</reference>
<name>A0A0J8ATL0_BETVV</name>